<organism evidence="1 2">
    <name type="scientific">Fusarium flagelliforme</name>
    <dbReference type="NCBI Taxonomy" id="2675880"/>
    <lineage>
        <taxon>Eukaryota</taxon>
        <taxon>Fungi</taxon>
        <taxon>Dikarya</taxon>
        <taxon>Ascomycota</taxon>
        <taxon>Pezizomycotina</taxon>
        <taxon>Sordariomycetes</taxon>
        <taxon>Hypocreomycetidae</taxon>
        <taxon>Hypocreales</taxon>
        <taxon>Nectriaceae</taxon>
        <taxon>Fusarium</taxon>
        <taxon>Fusarium incarnatum-equiseti species complex</taxon>
    </lineage>
</organism>
<proteinExistence type="predicted"/>
<comment type="caution">
    <text evidence="1">The sequence shown here is derived from an EMBL/GenBank/DDBJ whole genome shotgun (WGS) entry which is preliminary data.</text>
</comment>
<sequence>MVGPSTTSVEWSNTASFTSGEAKNDVTLSTSLSTKTIYLLPSSLSEDTSTSTSASLIELSTTLASELTSPTTPILDSLSTFIMAHGYETQPSSLSTDPAIVSTSSSMIDFATFTSTGFDISITESVETTTTVPVSTTTDLASSYTEAPTTYTTEMLTTDSASLPITTSASSVMTSSSPATTSSAAPFMFKAFARGGIWDGSEIRAHTSAPYSWMVGYLTVQKPTILTIEPRTGHLLIEGSPVCAESGLGSRWVRIRGYPSPMLPRHEYVRCDPGVDGDELRCRVHALSCVGLGVGMGYGCEHTGQEWTQFHSSNWLPSTYYVTMAPSVNDLEPQLAMTLVMKGI</sequence>
<dbReference type="AlphaFoldDB" id="A0A395N246"/>
<evidence type="ECO:0000313" key="1">
    <source>
        <dbReference type="EMBL" id="RFN54196.1"/>
    </source>
</evidence>
<dbReference type="EMBL" id="PXXK01000028">
    <property type="protein sequence ID" value="RFN54196.1"/>
    <property type="molecule type" value="Genomic_DNA"/>
</dbReference>
<reference evidence="1 2" key="1">
    <citation type="journal article" date="2018" name="PLoS Pathog.">
        <title>Evolution of structural diversity of trichothecenes, a family of toxins produced by plant pathogenic and entomopathogenic fungi.</title>
        <authorList>
            <person name="Proctor R.H."/>
            <person name="McCormick S.P."/>
            <person name="Kim H.S."/>
            <person name="Cardoza R.E."/>
            <person name="Stanley A.M."/>
            <person name="Lindo L."/>
            <person name="Kelly A."/>
            <person name="Brown D.W."/>
            <person name="Lee T."/>
            <person name="Vaughan M.M."/>
            <person name="Alexander N.J."/>
            <person name="Busman M."/>
            <person name="Gutierrez S."/>
        </authorList>
    </citation>
    <scope>NUCLEOTIDE SEQUENCE [LARGE SCALE GENOMIC DNA]</scope>
    <source>
        <strain evidence="1 2">NRRL 13405</strain>
    </source>
</reference>
<dbReference type="Proteomes" id="UP000265631">
    <property type="component" value="Unassembled WGS sequence"/>
</dbReference>
<accession>A0A395N246</accession>
<name>A0A395N246_9HYPO</name>
<keyword evidence="2" id="KW-1185">Reference proteome</keyword>
<evidence type="ECO:0000313" key="2">
    <source>
        <dbReference type="Proteomes" id="UP000265631"/>
    </source>
</evidence>
<protein>
    <submittedName>
        <fullName evidence="1">Uncharacterized protein</fullName>
    </submittedName>
</protein>
<gene>
    <name evidence="1" type="ORF">FIE12Z_1322</name>
</gene>